<keyword evidence="1" id="KW-0472">Membrane</keyword>
<dbReference type="AlphaFoldDB" id="A0A2X0R912"/>
<accession>A0A2X0R912</accession>
<feature type="transmembrane region" description="Helical" evidence="1">
    <location>
        <begin position="229"/>
        <end position="254"/>
    </location>
</feature>
<organism evidence="2">
    <name type="scientific">Candidatus Nitrotoga fabula</name>
    <dbReference type="NCBI Taxonomy" id="2182327"/>
    <lineage>
        <taxon>Bacteria</taxon>
        <taxon>Pseudomonadati</taxon>
        <taxon>Pseudomonadota</taxon>
        <taxon>Betaproteobacteria</taxon>
        <taxon>Nitrosomonadales</taxon>
        <taxon>Gallionellaceae</taxon>
        <taxon>Candidatus Nitrotoga</taxon>
    </lineage>
</organism>
<reference evidence="2" key="1">
    <citation type="submission" date="2018-05" db="EMBL/GenBank/DDBJ databases">
        <authorList>
            <person name="Lanie J.A."/>
            <person name="Ng W.-L."/>
            <person name="Kazmierczak K.M."/>
            <person name="Andrzejewski T.M."/>
            <person name="Davidsen T.M."/>
            <person name="Wayne K.J."/>
            <person name="Tettelin H."/>
            <person name="Glass J.I."/>
            <person name="Rusch D."/>
            <person name="Podicherti R."/>
            <person name="Tsui H.-C.T."/>
            <person name="Winkler M.E."/>
        </authorList>
    </citation>
    <scope>NUCLEOTIDE SEQUENCE</scope>
    <source>
        <strain evidence="2">KNB</strain>
    </source>
</reference>
<evidence type="ECO:0000256" key="1">
    <source>
        <dbReference type="SAM" id="Phobius"/>
    </source>
</evidence>
<protein>
    <submittedName>
        <fullName evidence="2">Putative membrane protein</fullName>
    </submittedName>
</protein>
<name>A0A2X0R912_9PROT</name>
<feature type="transmembrane region" description="Helical" evidence="1">
    <location>
        <begin position="88"/>
        <end position="118"/>
    </location>
</feature>
<dbReference type="InterPro" id="IPR008526">
    <property type="entry name" value="YedI"/>
</dbReference>
<feature type="transmembrane region" description="Helical" evidence="1">
    <location>
        <begin position="177"/>
        <end position="201"/>
    </location>
</feature>
<evidence type="ECO:0000313" key="2">
    <source>
        <dbReference type="EMBL" id="SPS06602.1"/>
    </source>
</evidence>
<dbReference type="PANTHER" id="PTHR30503:SF3">
    <property type="entry name" value="INNER MEMBRANE PROTEIN YEDI"/>
    <property type="match status" value="1"/>
</dbReference>
<dbReference type="PANTHER" id="PTHR30503">
    <property type="entry name" value="INNER MEMBRANE PROTEIN YEDI"/>
    <property type="match status" value="1"/>
</dbReference>
<keyword evidence="1" id="KW-1133">Transmembrane helix</keyword>
<sequence length="297" mass="30612">MPTPAFFAVLRDAGKLAAAAADDLAAQGAKIAAATDDVAILAAKAGVKTSGVAGDDLAVGAGQISGISPNRELAALWRITKGSARNKIWLGALLLIAGHLLPDAITVALVIGGLYLAYESGEGLLSTLHPSHDTVIEPPMSEDEKVRGAINTDRILSLEMGIISLAAIGDVSLSYKIAVLILVGFVMTVGVYGLIAVIIRLDDMGLALARADNGFKKKLGYRMANAAPIILKILGPLGMVAMMAVAGGIITHIFHIEFPHWTIGLLGDIACGSIVGLILAGGQHLLLKIKNSFTAGT</sequence>
<proteinExistence type="predicted"/>
<keyword evidence="1" id="KW-0812">Transmembrane</keyword>
<dbReference type="Pfam" id="PF05661">
    <property type="entry name" value="DUF808"/>
    <property type="match status" value="1"/>
</dbReference>
<gene>
    <name evidence="2" type="ORF">NITFAB_2195</name>
</gene>
<dbReference type="GO" id="GO:0005886">
    <property type="term" value="C:plasma membrane"/>
    <property type="evidence" value="ECO:0007669"/>
    <property type="project" value="TreeGrafter"/>
</dbReference>
<dbReference type="EMBL" id="LS423452">
    <property type="protein sequence ID" value="SPS06602.1"/>
    <property type="molecule type" value="Genomic_DNA"/>
</dbReference>
<feature type="transmembrane region" description="Helical" evidence="1">
    <location>
        <begin position="260"/>
        <end position="280"/>
    </location>
</feature>